<dbReference type="CDD" id="cd00156">
    <property type="entry name" value="REC"/>
    <property type="match status" value="1"/>
</dbReference>
<dbReference type="PANTHER" id="PTHR44591">
    <property type="entry name" value="STRESS RESPONSE REGULATOR PROTEIN 1"/>
    <property type="match status" value="1"/>
</dbReference>
<feature type="modified residue" description="4-aspartylphosphate" evidence="2">
    <location>
        <position position="55"/>
    </location>
</feature>
<reference evidence="4" key="1">
    <citation type="submission" date="2020-10" db="EMBL/GenBank/DDBJ databases">
        <title>Taxonomic study of unclassified bacteria belonging to the class Ktedonobacteria.</title>
        <authorList>
            <person name="Yabe S."/>
            <person name="Wang C.M."/>
            <person name="Zheng Y."/>
            <person name="Sakai Y."/>
            <person name="Cavaletti L."/>
            <person name="Monciardini P."/>
            <person name="Donadio S."/>
        </authorList>
    </citation>
    <scope>NUCLEOTIDE SEQUENCE</scope>
    <source>
        <strain evidence="4">ID150040</strain>
    </source>
</reference>
<sequence length="123" mass="13809">MVRVMVIAPSPTTRKILEVALQRERYQVNSFASASVALQDLSNTLPSLPDVFVIDFSTPETGKLIKDLRAELLIRQIPIIAITDPGFFERMKARQAGVAGYLEKPLKEKEIVAFVQKVLLRWG</sequence>
<evidence type="ECO:0000256" key="2">
    <source>
        <dbReference type="PROSITE-ProRule" id="PRU00169"/>
    </source>
</evidence>
<evidence type="ECO:0000313" key="5">
    <source>
        <dbReference type="Proteomes" id="UP000597444"/>
    </source>
</evidence>
<dbReference type="InterPro" id="IPR050595">
    <property type="entry name" value="Bact_response_regulator"/>
</dbReference>
<dbReference type="SUPFAM" id="SSF52172">
    <property type="entry name" value="CheY-like"/>
    <property type="match status" value="1"/>
</dbReference>
<evidence type="ECO:0000313" key="4">
    <source>
        <dbReference type="EMBL" id="GHP00696.1"/>
    </source>
</evidence>
<dbReference type="Pfam" id="PF00072">
    <property type="entry name" value="Response_reg"/>
    <property type="match status" value="1"/>
</dbReference>
<organism evidence="4 5">
    <name type="scientific">Reticulibacter mediterranei</name>
    <dbReference type="NCBI Taxonomy" id="2778369"/>
    <lineage>
        <taxon>Bacteria</taxon>
        <taxon>Bacillati</taxon>
        <taxon>Chloroflexota</taxon>
        <taxon>Ktedonobacteria</taxon>
        <taxon>Ktedonobacterales</taxon>
        <taxon>Reticulibacteraceae</taxon>
        <taxon>Reticulibacter</taxon>
    </lineage>
</organism>
<accession>A0A8J3J1Q0</accession>
<dbReference type="InterPro" id="IPR001789">
    <property type="entry name" value="Sig_transdc_resp-reg_receiver"/>
</dbReference>
<dbReference type="PANTHER" id="PTHR44591:SF3">
    <property type="entry name" value="RESPONSE REGULATORY DOMAIN-CONTAINING PROTEIN"/>
    <property type="match status" value="1"/>
</dbReference>
<evidence type="ECO:0000259" key="3">
    <source>
        <dbReference type="PROSITE" id="PS50110"/>
    </source>
</evidence>
<keyword evidence="5" id="KW-1185">Reference proteome</keyword>
<dbReference type="GO" id="GO:0000160">
    <property type="term" value="P:phosphorelay signal transduction system"/>
    <property type="evidence" value="ECO:0007669"/>
    <property type="project" value="InterPro"/>
</dbReference>
<comment type="caution">
    <text evidence="4">The sequence shown here is derived from an EMBL/GenBank/DDBJ whole genome shotgun (WGS) entry which is preliminary data.</text>
</comment>
<dbReference type="Gene3D" id="3.40.50.2300">
    <property type="match status" value="1"/>
</dbReference>
<dbReference type="SMART" id="SM00448">
    <property type="entry name" value="REC"/>
    <property type="match status" value="1"/>
</dbReference>
<feature type="domain" description="Response regulatory" evidence="3">
    <location>
        <begin position="3"/>
        <end position="119"/>
    </location>
</feature>
<dbReference type="AlphaFoldDB" id="A0A8J3J1Q0"/>
<evidence type="ECO:0000256" key="1">
    <source>
        <dbReference type="ARBA" id="ARBA00022553"/>
    </source>
</evidence>
<protein>
    <recommendedName>
        <fullName evidence="3">Response regulatory domain-containing protein</fullName>
    </recommendedName>
</protein>
<dbReference type="EMBL" id="BNJK01000003">
    <property type="protein sequence ID" value="GHP00696.1"/>
    <property type="molecule type" value="Genomic_DNA"/>
</dbReference>
<dbReference type="Proteomes" id="UP000597444">
    <property type="component" value="Unassembled WGS sequence"/>
</dbReference>
<keyword evidence="1 2" id="KW-0597">Phosphoprotein</keyword>
<name>A0A8J3J1Q0_9CHLR</name>
<dbReference type="PROSITE" id="PS50110">
    <property type="entry name" value="RESPONSE_REGULATORY"/>
    <property type="match status" value="1"/>
</dbReference>
<gene>
    <name evidence="4" type="ORF">KSF_107430</name>
</gene>
<dbReference type="InterPro" id="IPR011006">
    <property type="entry name" value="CheY-like_superfamily"/>
</dbReference>
<proteinExistence type="predicted"/>
<dbReference type="RefSeq" id="WP_220211284.1">
    <property type="nucleotide sequence ID" value="NZ_BNJK01000003.1"/>
</dbReference>